<dbReference type="AlphaFoldDB" id="A0A0C9YHZ6"/>
<organism evidence="1 2">
    <name type="scientific">Pisolithus microcarpus 441</name>
    <dbReference type="NCBI Taxonomy" id="765257"/>
    <lineage>
        <taxon>Eukaryota</taxon>
        <taxon>Fungi</taxon>
        <taxon>Dikarya</taxon>
        <taxon>Basidiomycota</taxon>
        <taxon>Agaricomycotina</taxon>
        <taxon>Agaricomycetes</taxon>
        <taxon>Agaricomycetidae</taxon>
        <taxon>Boletales</taxon>
        <taxon>Sclerodermatineae</taxon>
        <taxon>Pisolithaceae</taxon>
        <taxon>Pisolithus</taxon>
    </lineage>
</organism>
<reference evidence="1 2" key="1">
    <citation type="submission" date="2014-04" db="EMBL/GenBank/DDBJ databases">
        <authorList>
            <consortium name="DOE Joint Genome Institute"/>
            <person name="Kuo A."/>
            <person name="Kohler A."/>
            <person name="Costa M.D."/>
            <person name="Nagy L.G."/>
            <person name="Floudas D."/>
            <person name="Copeland A."/>
            <person name="Barry K.W."/>
            <person name="Cichocki N."/>
            <person name="Veneault-Fourrey C."/>
            <person name="LaButti K."/>
            <person name="Lindquist E.A."/>
            <person name="Lipzen A."/>
            <person name="Lundell T."/>
            <person name="Morin E."/>
            <person name="Murat C."/>
            <person name="Sun H."/>
            <person name="Tunlid A."/>
            <person name="Henrissat B."/>
            <person name="Grigoriev I.V."/>
            <person name="Hibbett D.S."/>
            <person name="Martin F."/>
            <person name="Nordberg H.P."/>
            <person name="Cantor M.N."/>
            <person name="Hua S.X."/>
        </authorList>
    </citation>
    <scope>NUCLEOTIDE SEQUENCE [LARGE SCALE GENOMIC DNA]</scope>
    <source>
        <strain evidence="1 2">441</strain>
    </source>
</reference>
<sequence length="389" mass="43792">MVTAQGTRPMAESSINKGPPSLYIYRLRKCKNAIQLVYGPTLRPLSGIPLFLMRYYTRKAASNLTLSTPATEIVVIRNEDMLSQFMARASCNDRIALRVKSFHVNFTATITGLGLLRKCILLLQNIEDLELHLVKLSPSSWIHVLHRVRFKKLQFFSSNCPHDVLAPFLSAASTMRSLQLLVGCGSGQCHLEGRALPLLTDVTAGNACITSVVDNNPVERVVIIDVGICDNLAFPFAIKSLSASTSTITTLHIDFDPDHRDILRQLHEVAPELTALKLVERQCPASGRFVRRRRPWNDAFTWSIDLSCFTQLHRFLLRTPAALVNEADAESKEKELLTVWTTKSARLDYVTLWYLADSTADILRLWRRSFSRGWTVLAHASSPSWDQFL</sequence>
<dbReference type="Proteomes" id="UP000054018">
    <property type="component" value="Unassembled WGS sequence"/>
</dbReference>
<evidence type="ECO:0000313" key="1">
    <source>
        <dbReference type="EMBL" id="KIK13419.1"/>
    </source>
</evidence>
<protein>
    <submittedName>
        <fullName evidence="1">Uncharacterized protein</fullName>
    </submittedName>
</protein>
<reference evidence="2" key="2">
    <citation type="submission" date="2015-01" db="EMBL/GenBank/DDBJ databases">
        <title>Evolutionary Origins and Diversification of the Mycorrhizal Mutualists.</title>
        <authorList>
            <consortium name="DOE Joint Genome Institute"/>
            <consortium name="Mycorrhizal Genomics Consortium"/>
            <person name="Kohler A."/>
            <person name="Kuo A."/>
            <person name="Nagy L.G."/>
            <person name="Floudas D."/>
            <person name="Copeland A."/>
            <person name="Barry K.W."/>
            <person name="Cichocki N."/>
            <person name="Veneault-Fourrey C."/>
            <person name="LaButti K."/>
            <person name="Lindquist E.A."/>
            <person name="Lipzen A."/>
            <person name="Lundell T."/>
            <person name="Morin E."/>
            <person name="Murat C."/>
            <person name="Riley R."/>
            <person name="Ohm R."/>
            <person name="Sun H."/>
            <person name="Tunlid A."/>
            <person name="Henrissat B."/>
            <person name="Grigoriev I.V."/>
            <person name="Hibbett D.S."/>
            <person name="Martin F."/>
        </authorList>
    </citation>
    <scope>NUCLEOTIDE SEQUENCE [LARGE SCALE GENOMIC DNA]</scope>
    <source>
        <strain evidence="2">441</strain>
    </source>
</reference>
<name>A0A0C9YHZ6_9AGAM</name>
<dbReference type="HOGENOM" id="CLU_056214_0_0_1"/>
<dbReference type="OrthoDB" id="2693171at2759"/>
<evidence type="ECO:0000313" key="2">
    <source>
        <dbReference type="Proteomes" id="UP000054018"/>
    </source>
</evidence>
<accession>A0A0C9YHZ6</accession>
<dbReference type="EMBL" id="KN833997">
    <property type="protein sequence ID" value="KIK13419.1"/>
    <property type="molecule type" value="Genomic_DNA"/>
</dbReference>
<proteinExistence type="predicted"/>
<keyword evidence="2" id="KW-1185">Reference proteome</keyword>
<gene>
    <name evidence="1" type="ORF">PISMIDRAFT_18009</name>
</gene>